<dbReference type="EMBL" id="CAACYJ010000018">
    <property type="protein sequence ID" value="VFB18433.1"/>
    <property type="molecule type" value="Genomic_DNA"/>
</dbReference>
<reference evidence="1 2" key="1">
    <citation type="submission" date="2019-02" db="EMBL/GenBank/DDBJ databases">
        <authorList>
            <consortium name="Pathogen Informatics"/>
        </authorList>
    </citation>
    <scope>NUCLEOTIDE SEQUENCE [LARGE SCALE GENOMIC DNA]</scope>
    <source>
        <strain evidence="1 2">3012STDY7103891</strain>
    </source>
</reference>
<evidence type="ECO:0000313" key="1">
    <source>
        <dbReference type="EMBL" id="VFB18433.1"/>
    </source>
</evidence>
<dbReference type="AlphaFoldDB" id="A0A449IG80"/>
<evidence type="ECO:0008006" key="3">
    <source>
        <dbReference type="Google" id="ProtNLM"/>
    </source>
</evidence>
<accession>A0A449IG80</accession>
<dbReference type="RefSeq" id="WP_133144018.1">
    <property type="nucleotide sequence ID" value="NZ_CAACYJ010000018.1"/>
</dbReference>
<evidence type="ECO:0000313" key="2">
    <source>
        <dbReference type="Proteomes" id="UP000330809"/>
    </source>
</evidence>
<sequence length="624" mass="70264">MNMPDLLRASHDVHVLTEKPNTEDGSSERFWSMRIEGLHHDHIRGAVDELRSRWSRPIPKQIARSVKSVALQDALARTLGAQSYTHWREVEQQKVADFLCEHGMSVPTDLIKWSYSPRMAGALVAQQVADRLFNSGLALPKRIFTGVGSCLFAPRAYGRLDFDQVAGRTFWTDQQRYVFCEQHEDKILMRAEYMQDGCGLDYLDMTGRMLMLNAVSEFIGCMYNMMGNNLMEPAVGKPVMRSYNMSEEDLAFELQLFQLFRKEIEGSDEGWVDVLPVPGNANLIFLKGANGAFDWVVRDQRDKEFSSNPLYPFFNKDEVPKAMDRSKLDGHLYFATGTWTEKLEHDAESRHYAEGGTAANWPGYAKLIQRELIAGKGYRTPRPDTGVSSDDFIPHRLGESCLMVSPLVSIADFFDFCARSNWGQARQEKELKTSSKEIDDLGTINMDPAELPVSLTWLDAVAYCRDYERRTELPVRLMSVEEWQQIAPPPMDFSHVSSVRSLVVKKGEMPDDPIYEQLGWGIVGGDGRLGGNSSHCYRPDGSMHYGPNLKWVDNDEGVPFLSVPGFGEWLSDYQHGAAPIASVATGQSIVGGSIERNLCPVHMTMSYKGVKVGFRLCYVAQLDA</sequence>
<organism evidence="1 2">
    <name type="scientific">Pseudomonas fragi</name>
    <dbReference type="NCBI Taxonomy" id="296"/>
    <lineage>
        <taxon>Bacteria</taxon>
        <taxon>Pseudomonadati</taxon>
        <taxon>Pseudomonadota</taxon>
        <taxon>Gammaproteobacteria</taxon>
        <taxon>Pseudomonadales</taxon>
        <taxon>Pseudomonadaceae</taxon>
        <taxon>Pseudomonas</taxon>
    </lineage>
</organism>
<proteinExistence type="predicted"/>
<gene>
    <name evidence="1" type="ORF">NCTC10754_00981</name>
</gene>
<protein>
    <recommendedName>
        <fullName evidence="3">Sulfatase-modifying factor enzyme domain-containing protein</fullName>
    </recommendedName>
</protein>
<dbReference type="Proteomes" id="UP000330809">
    <property type="component" value="Unassembled WGS sequence"/>
</dbReference>
<name>A0A449IG80_PSEFR</name>